<dbReference type="PANTHER" id="PTHR48081">
    <property type="entry name" value="AB HYDROLASE SUPERFAMILY PROTEIN C4A8.06C"/>
    <property type="match status" value="1"/>
</dbReference>
<accession>A0A093XVF2</accession>
<proteinExistence type="predicted"/>
<evidence type="ECO:0000256" key="1">
    <source>
        <dbReference type="ARBA" id="ARBA00022801"/>
    </source>
</evidence>
<protein>
    <submittedName>
        <fullName evidence="4">AB hydrolase superfamily protein C4A8.06c</fullName>
    </submittedName>
</protein>
<dbReference type="HOGENOM" id="CLU_027519_0_0_1"/>
<reference evidence="4" key="1">
    <citation type="journal article" date="2014" name="PLoS Genet.">
        <title>Signature Gene Expression Reveals Novel Clues to the Molecular Mechanisms of Dimorphic Transition in Penicillium marneffei.</title>
        <authorList>
            <person name="Yang E."/>
            <person name="Wang G."/>
            <person name="Cai J."/>
            <person name="Woo P.C."/>
            <person name="Lau S.K."/>
            <person name="Yuen K.-Y."/>
            <person name="Chow W.-N."/>
            <person name="Lin X."/>
        </authorList>
    </citation>
    <scope>NUCLEOTIDE SEQUENCE [LARGE SCALE GENOMIC DNA]</scope>
    <source>
        <strain evidence="4">PM1</strain>
    </source>
</reference>
<organism evidence="4">
    <name type="scientific">Talaromyces marneffei PM1</name>
    <dbReference type="NCBI Taxonomy" id="1077442"/>
    <lineage>
        <taxon>Eukaryota</taxon>
        <taxon>Fungi</taxon>
        <taxon>Dikarya</taxon>
        <taxon>Ascomycota</taxon>
        <taxon>Pezizomycotina</taxon>
        <taxon>Eurotiomycetes</taxon>
        <taxon>Eurotiomycetidae</taxon>
        <taxon>Eurotiales</taxon>
        <taxon>Trichocomaceae</taxon>
        <taxon>Talaromyces</taxon>
        <taxon>Talaromyces sect. Talaromyces</taxon>
    </lineage>
</organism>
<evidence type="ECO:0000259" key="3">
    <source>
        <dbReference type="Pfam" id="PF07859"/>
    </source>
</evidence>
<evidence type="ECO:0000313" key="4">
    <source>
        <dbReference type="EMBL" id="KFX49238.1"/>
    </source>
</evidence>
<gene>
    <name evidence="4" type="ORF">GQ26_0102340</name>
</gene>
<sequence>MSTLNNSIALLKALLARIPLILKTLVYHGLQATPASKKQDLRTEMTVAIIRSFLDMSVSVGAQQRRSLTDPGIKGPMWVSKVTLPAPEDAVADAVFHAVKSLSEGDEYQTLQLPPVKPVEVEWTGYRSGVDKNAPLPDISEQEKYEALKAETKSDLVIFYIHGGALYLMDPCTHRVPVAHICKLTGARALNVRYRLAPQHPFPSALVDLLTAYLTLIHPPEGSYHEPVPADKIVLAGDSAGGNLSLALLQTLLTLKRTSSTVQFHGREVPIDLPAGVSVISPWCDITRSMPSVHENAIYDYLSPPPREPSETMYHPTTNTPDSIWPSNPPRSDLYCNARLVAHPLVSPLACPKELWEGAPPIYVTTGEEGLTDEDLITARKIHHAGVPVMGEQYEGMPHVFGFILIGTPVGKLFFQGWAQFLRDVVAGSLQSARGDIGKVIYHHAGWHSTKVISLDDVHKFSDADVEKILRDSRDHRAEWEKKLTEEWQAKARL</sequence>
<evidence type="ECO:0000256" key="2">
    <source>
        <dbReference type="SAM" id="SignalP"/>
    </source>
</evidence>
<dbReference type="eggNOG" id="KOG1515">
    <property type="taxonomic scope" value="Eukaryota"/>
</dbReference>
<dbReference type="Pfam" id="PF07859">
    <property type="entry name" value="Abhydrolase_3"/>
    <property type="match status" value="1"/>
</dbReference>
<feature type="signal peptide" evidence="2">
    <location>
        <begin position="1"/>
        <end position="23"/>
    </location>
</feature>
<dbReference type="InterPro" id="IPR050300">
    <property type="entry name" value="GDXG_lipolytic_enzyme"/>
</dbReference>
<dbReference type="GO" id="GO:0016787">
    <property type="term" value="F:hydrolase activity"/>
    <property type="evidence" value="ECO:0007669"/>
    <property type="project" value="UniProtKB-KW"/>
</dbReference>
<keyword evidence="2" id="KW-0732">Signal</keyword>
<name>A0A093XVF2_TALMA</name>
<dbReference type="AlphaFoldDB" id="A0A093XVF2"/>
<feature type="chain" id="PRO_5001889196" evidence="2">
    <location>
        <begin position="24"/>
        <end position="494"/>
    </location>
</feature>
<dbReference type="Gene3D" id="3.40.50.1820">
    <property type="entry name" value="alpha/beta hydrolase"/>
    <property type="match status" value="1"/>
</dbReference>
<dbReference type="InterPro" id="IPR029058">
    <property type="entry name" value="AB_hydrolase_fold"/>
</dbReference>
<dbReference type="SUPFAM" id="SSF53474">
    <property type="entry name" value="alpha/beta-Hydrolases"/>
    <property type="match status" value="1"/>
</dbReference>
<comment type="caution">
    <text evidence="4">The sequence shown here is derived from an EMBL/GenBank/DDBJ whole genome shotgun (WGS) entry which is preliminary data.</text>
</comment>
<dbReference type="InterPro" id="IPR013094">
    <property type="entry name" value="AB_hydrolase_3"/>
</dbReference>
<keyword evidence="1 4" id="KW-0378">Hydrolase</keyword>
<dbReference type="EMBL" id="JPOX01000010">
    <property type="protein sequence ID" value="KFX49238.1"/>
    <property type="molecule type" value="Genomic_DNA"/>
</dbReference>
<dbReference type="PANTHER" id="PTHR48081:SF25">
    <property type="entry name" value="PUTATIVE (AFU_ORTHOLOGUE AFUA_3G11560)-RELATED"/>
    <property type="match status" value="1"/>
</dbReference>
<feature type="domain" description="Alpha/beta hydrolase fold-3" evidence="3">
    <location>
        <begin position="158"/>
        <end position="401"/>
    </location>
</feature>